<feature type="domain" description="DUF7656" evidence="4">
    <location>
        <begin position="376"/>
        <end position="463"/>
    </location>
</feature>
<feature type="region of interest" description="Disordered" evidence="2">
    <location>
        <begin position="1193"/>
        <end position="1280"/>
    </location>
</feature>
<dbReference type="InterPro" id="IPR058519">
    <property type="entry name" value="DUF8206"/>
</dbReference>
<organism evidence="6 7">
    <name type="scientific">Apiospora hydei</name>
    <dbReference type="NCBI Taxonomy" id="1337664"/>
    <lineage>
        <taxon>Eukaryota</taxon>
        <taxon>Fungi</taxon>
        <taxon>Dikarya</taxon>
        <taxon>Ascomycota</taxon>
        <taxon>Pezizomycotina</taxon>
        <taxon>Sordariomycetes</taxon>
        <taxon>Xylariomycetidae</taxon>
        <taxon>Amphisphaeriales</taxon>
        <taxon>Apiosporaceae</taxon>
        <taxon>Apiospora</taxon>
    </lineage>
</organism>
<keyword evidence="1" id="KW-0175">Coiled coil</keyword>
<dbReference type="Pfam" id="PF24674">
    <property type="entry name" value="MACPF_SNTX"/>
    <property type="match status" value="1"/>
</dbReference>
<dbReference type="GeneID" id="92051607"/>
<feature type="compositionally biased region" description="Polar residues" evidence="2">
    <location>
        <begin position="1210"/>
        <end position="1223"/>
    </location>
</feature>
<dbReference type="RefSeq" id="XP_066660735.1">
    <property type="nucleotide sequence ID" value="XM_066818547.1"/>
</dbReference>
<dbReference type="PANTHER" id="PTHR32046:SF11">
    <property type="entry name" value="IMMUNE-ASSOCIATED NUCLEOTIDE-BINDING PROTEIN 10-LIKE"/>
    <property type="match status" value="1"/>
</dbReference>
<feature type="domain" description="DUF8206" evidence="5">
    <location>
        <begin position="896"/>
        <end position="976"/>
    </location>
</feature>
<name>A0ABR1UVN2_9PEZI</name>
<feature type="coiled-coil region" evidence="1">
    <location>
        <begin position="1073"/>
        <end position="1107"/>
    </location>
</feature>
<sequence>MASNNSHLRPALGQDAYLGDAYNAHRDVFEDVSFIRANYPPNAKTIEKNRTMTLQTSPSNNMQDRFKAFGVYPDLAASFITGSVQVRGAARYLVQAPPDEGVAEGFVLAEILTESISLDFSCPALREYIIKEPLRNRSNTHVVVGMTFGVQFIVCAQQTLADPVNTQEDMADKMEHIKSMIAQHLLNPRGSVGGKTQVNAEDNSKQPNLDSLTFAVLGDSVGMSILDRTKYSTVQKLIPTIPSILEKTKYGRGYPVAYTLAPLDYLRTMCGFQLARGVSMVQAPKWVLEQAILTWESLQRLSKTSSHLQDALGAKDKFMTDFGSALVDVRSGYRSEDSLAKLLDDHYQSSNSPDRVAQIISNVFNEIYLRKTLAIHGGQYLDYTTSQNVISTGIDIYIMFFTDQMKRDDTSWQESQEVITKLLARNPGDYSVAMAECESTEIPFSKPRILFYSRGEVKIPDMIRAMDFADQNFMKRDFKSTADDGHHPPRERRLVSLPCPCDENTLQEWACYHCRGVLEYHDKFFYCDCGHTSLNGTTWQCNDEAHGKTLVRWDIDELEDKLDSLHSYKEMNILLLGESGVGKSTFINSFYNHMMFESLDDAMEHEKLEYAVPSSFTIQYVDNGGSFVERDVKIGQDDEEREGSTGQSATQSPTVYRVQDGDRLIRLIDTPGIGDARGEKFDKINMDKILSTLNQFSSLHGILILVKPNNARLNVIFKFCVQELLTYLHRDAVRNICWGFTNTRQSNYMPGDSLKPLRLLLEKHHSLGLELTSDKVFCFDSESFRCLATQKQTGYTMDNLGDFRNSWNHSTKQTKALLDHVGSLEPHRVKSTMSVNRAREVITELTQPMADITDAIERTIRMNEDKIEELKSAEIDKKSLQQLLHFDRIEIEVERLDHPRTVCKDPSCVEYKDISGIQRPLYNSICHDPCHLTNVQEDVMGHPDMAKCAAFTTIGTRPNCCKRCGHHWQSHLHIRFSQTETVVEHTNEEVQKRLKGNRSDRKVKKSAIVGLEKEVDESNKTLEDLQDAAIRFGLYLKKKSIVPYNDAMIAYLDMLIKDEKEQINHAKSLKVDTKKNEEHLSALKKNKKRFEERIRILETQMAKSDEIVKLLDEEGVDDLVQKLFNLKHWGKNLQAMMEMMEWSRASGFREQELRPLITRSRTRQVARAAAGNGRITTMASLLSNKVADGTSAARGIAGRESQRTVVMVESSRSPVRTPTQAYQQDGGRQRSATLETGPTSSSTQSFGQRGIKRDFSQGRENHGFARTDHYSPSQKRTRKD</sequence>
<dbReference type="EMBL" id="JAQQWN010000010">
    <property type="protein sequence ID" value="KAK8062136.1"/>
    <property type="molecule type" value="Genomic_DNA"/>
</dbReference>
<evidence type="ECO:0000313" key="6">
    <source>
        <dbReference type="EMBL" id="KAK8062136.1"/>
    </source>
</evidence>
<keyword evidence="7" id="KW-1185">Reference proteome</keyword>
<comment type="caution">
    <text evidence="6">The sequence shown here is derived from an EMBL/GenBank/DDBJ whole genome shotgun (WGS) entry which is preliminary data.</text>
</comment>
<dbReference type="Pfam" id="PF26633">
    <property type="entry name" value="DUF8206"/>
    <property type="match status" value="1"/>
</dbReference>
<evidence type="ECO:0000259" key="5">
    <source>
        <dbReference type="Pfam" id="PF26633"/>
    </source>
</evidence>
<dbReference type="Proteomes" id="UP001433268">
    <property type="component" value="Unassembled WGS sequence"/>
</dbReference>
<evidence type="ECO:0000313" key="7">
    <source>
        <dbReference type="Proteomes" id="UP001433268"/>
    </source>
</evidence>
<dbReference type="PROSITE" id="PS00675">
    <property type="entry name" value="SIGMA54_INTERACT_1"/>
    <property type="match status" value="1"/>
</dbReference>
<dbReference type="SUPFAM" id="SSF52540">
    <property type="entry name" value="P-loop containing nucleoside triphosphate hydrolases"/>
    <property type="match status" value="1"/>
</dbReference>
<reference evidence="6 7" key="1">
    <citation type="submission" date="2023-01" db="EMBL/GenBank/DDBJ databases">
        <title>Analysis of 21 Apiospora genomes using comparative genomics revels a genus with tremendous synthesis potential of carbohydrate active enzymes and secondary metabolites.</title>
        <authorList>
            <person name="Sorensen T."/>
        </authorList>
    </citation>
    <scope>NUCLEOTIDE SEQUENCE [LARGE SCALE GENOMIC DNA]</scope>
    <source>
        <strain evidence="6 7">CBS 114990</strain>
    </source>
</reference>
<feature type="domain" description="SNTX MACPF/CDC-like" evidence="3">
    <location>
        <begin position="7"/>
        <end position="271"/>
    </location>
</feature>
<proteinExistence type="predicted"/>
<dbReference type="Pfam" id="PF24676">
    <property type="entry name" value="DUF7656"/>
    <property type="match status" value="1"/>
</dbReference>
<evidence type="ECO:0000256" key="2">
    <source>
        <dbReference type="SAM" id="MobiDB-lite"/>
    </source>
</evidence>
<dbReference type="InterPro" id="IPR027417">
    <property type="entry name" value="P-loop_NTPase"/>
</dbReference>
<protein>
    <recommendedName>
        <fullName evidence="8">G domain-containing protein</fullName>
    </recommendedName>
</protein>
<dbReference type="Gene3D" id="3.40.50.300">
    <property type="entry name" value="P-loop containing nucleotide triphosphate hydrolases"/>
    <property type="match status" value="1"/>
</dbReference>
<dbReference type="InterPro" id="IPR056072">
    <property type="entry name" value="SNTX_MACPF/CDC-like_dom"/>
</dbReference>
<gene>
    <name evidence="6" type="ORF">PG997_014233</name>
</gene>
<evidence type="ECO:0000256" key="1">
    <source>
        <dbReference type="SAM" id="Coils"/>
    </source>
</evidence>
<evidence type="ECO:0008006" key="8">
    <source>
        <dbReference type="Google" id="ProtNLM"/>
    </source>
</evidence>
<evidence type="ECO:0000259" key="4">
    <source>
        <dbReference type="Pfam" id="PF24676"/>
    </source>
</evidence>
<dbReference type="PANTHER" id="PTHR32046">
    <property type="entry name" value="G DOMAIN-CONTAINING PROTEIN"/>
    <property type="match status" value="1"/>
</dbReference>
<dbReference type="InterPro" id="IPR025662">
    <property type="entry name" value="Sigma_54_int_dom_ATP-bd_1"/>
</dbReference>
<evidence type="ECO:0000259" key="3">
    <source>
        <dbReference type="Pfam" id="PF24674"/>
    </source>
</evidence>
<dbReference type="InterPro" id="IPR056073">
    <property type="entry name" value="DUF7656"/>
</dbReference>
<accession>A0ABR1UVN2</accession>
<feature type="coiled-coil region" evidence="1">
    <location>
        <begin position="856"/>
        <end position="883"/>
    </location>
</feature>
<feature type="compositionally biased region" description="Basic and acidic residues" evidence="2">
    <location>
        <begin position="1251"/>
        <end position="1269"/>
    </location>
</feature>
<feature type="compositionally biased region" description="Polar residues" evidence="2">
    <location>
        <begin position="1230"/>
        <end position="1247"/>
    </location>
</feature>